<dbReference type="NCBIfam" id="TIGR02135">
    <property type="entry name" value="phoU_full"/>
    <property type="match status" value="1"/>
</dbReference>
<comment type="function">
    <text evidence="7">Plays a role in the regulation of phosphate uptake.</text>
</comment>
<proteinExistence type="inferred from homology"/>
<evidence type="ECO:0000259" key="8">
    <source>
        <dbReference type="Pfam" id="PF01895"/>
    </source>
</evidence>
<comment type="subunit">
    <text evidence="3 7">Homodimer.</text>
</comment>
<sequence length="231" mass="26307">MMDINVREHIDLELKNLEEKLLKLGKLAIDAVSQSVLALKEQDVEKAKAVIEGDKNLDDMAEDIDMSCLTFMARFQPLGQDLRTVSAIMHMAVDLERIGDYGASIAKRAIKLSDRPHIKPLLDIPRMESDIRKMVFLALNALMEKDTKNAEDVCRMDDEVDDLERQIFRELLLIMIERPQVIEQATELLLVARTLERAGDHATNLAERVIYIVTGKKISASQIRRPREENS</sequence>
<reference evidence="10" key="1">
    <citation type="submission" date="2016-10" db="EMBL/GenBank/DDBJ databases">
        <authorList>
            <person name="Varghese N."/>
            <person name="Submissions S."/>
        </authorList>
    </citation>
    <scope>NUCLEOTIDE SEQUENCE [LARGE SCALE GENOMIC DNA]</scope>
    <source>
        <strain evidence="10">DSM 13490</strain>
    </source>
</reference>
<evidence type="ECO:0000256" key="7">
    <source>
        <dbReference type="PIRNR" id="PIRNR003107"/>
    </source>
</evidence>
<keyword evidence="6 7" id="KW-0592">Phosphate transport</keyword>
<feature type="domain" description="PhoU" evidence="8">
    <location>
        <begin position="124"/>
        <end position="209"/>
    </location>
</feature>
<protein>
    <recommendedName>
        <fullName evidence="7">Phosphate-specific transport system accessory protein PhoU</fullName>
    </recommendedName>
</protein>
<dbReference type="FunFam" id="1.20.58.220:FF:000004">
    <property type="entry name" value="Phosphate-specific transport system accessory protein PhoU"/>
    <property type="match status" value="1"/>
</dbReference>
<evidence type="ECO:0000256" key="3">
    <source>
        <dbReference type="ARBA" id="ARBA00011738"/>
    </source>
</evidence>
<name>A0A1H3FR79_9BACT</name>
<evidence type="ECO:0000256" key="4">
    <source>
        <dbReference type="ARBA" id="ARBA00022448"/>
    </source>
</evidence>
<dbReference type="GO" id="GO:0045936">
    <property type="term" value="P:negative regulation of phosphate metabolic process"/>
    <property type="evidence" value="ECO:0007669"/>
    <property type="project" value="InterPro"/>
</dbReference>
<dbReference type="Gene3D" id="1.20.58.220">
    <property type="entry name" value="Phosphate transport system protein phou homolog 2, domain 2"/>
    <property type="match status" value="1"/>
</dbReference>
<evidence type="ECO:0000256" key="6">
    <source>
        <dbReference type="ARBA" id="ARBA00022592"/>
    </source>
</evidence>
<keyword evidence="4 7" id="KW-0813">Transport</keyword>
<dbReference type="Proteomes" id="UP000199266">
    <property type="component" value="Unassembled WGS sequence"/>
</dbReference>
<organism evidence="9 10">
    <name type="scientific">Acetomicrobium thermoterrenum DSM 13490</name>
    <dbReference type="NCBI Taxonomy" id="1120987"/>
    <lineage>
        <taxon>Bacteria</taxon>
        <taxon>Thermotogati</taxon>
        <taxon>Synergistota</taxon>
        <taxon>Synergistia</taxon>
        <taxon>Synergistales</taxon>
        <taxon>Acetomicrobiaceae</taxon>
        <taxon>Acetomicrobium</taxon>
    </lineage>
</organism>
<dbReference type="GO" id="GO:0005737">
    <property type="term" value="C:cytoplasm"/>
    <property type="evidence" value="ECO:0007669"/>
    <property type="project" value="UniProtKB-SubCell"/>
</dbReference>
<evidence type="ECO:0000313" key="9">
    <source>
        <dbReference type="EMBL" id="SDX93441.1"/>
    </source>
</evidence>
<dbReference type="InterPro" id="IPR028366">
    <property type="entry name" value="PhoU"/>
</dbReference>
<comment type="similarity">
    <text evidence="2 7">Belongs to the PhoU family.</text>
</comment>
<evidence type="ECO:0000256" key="1">
    <source>
        <dbReference type="ARBA" id="ARBA00004496"/>
    </source>
</evidence>
<evidence type="ECO:0000313" key="10">
    <source>
        <dbReference type="Proteomes" id="UP000199266"/>
    </source>
</evidence>
<dbReference type="EMBL" id="FNPD01000006">
    <property type="protein sequence ID" value="SDX93441.1"/>
    <property type="molecule type" value="Genomic_DNA"/>
</dbReference>
<evidence type="ECO:0000256" key="2">
    <source>
        <dbReference type="ARBA" id="ARBA00008107"/>
    </source>
</evidence>
<dbReference type="GO" id="GO:0006817">
    <property type="term" value="P:phosphate ion transport"/>
    <property type="evidence" value="ECO:0007669"/>
    <property type="project" value="UniProtKB-KW"/>
</dbReference>
<evidence type="ECO:0000256" key="5">
    <source>
        <dbReference type="ARBA" id="ARBA00022490"/>
    </source>
</evidence>
<dbReference type="SUPFAM" id="SSF109755">
    <property type="entry name" value="PhoU-like"/>
    <property type="match status" value="1"/>
</dbReference>
<dbReference type="InterPro" id="IPR038078">
    <property type="entry name" value="PhoU-like_sf"/>
</dbReference>
<dbReference type="PIRSF" id="PIRSF003107">
    <property type="entry name" value="PhoU"/>
    <property type="match status" value="1"/>
</dbReference>
<comment type="subcellular location">
    <subcellularLocation>
        <location evidence="1 7">Cytoplasm</location>
    </subcellularLocation>
</comment>
<dbReference type="GO" id="GO:0030643">
    <property type="term" value="P:intracellular phosphate ion homeostasis"/>
    <property type="evidence" value="ECO:0007669"/>
    <property type="project" value="InterPro"/>
</dbReference>
<dbReference type="AlphaFoldDB" id="A0A1H3FR79"/>
<dbReference type="PANTHER" id="PTHR42930:SF3">
    <property type="entry name" value="PHOSPHATE-SPECIFIC TRANSPORT SYSTEM ACCESSORY PROTEIN PHOU"/>
    <property type="match status" value="1"/>
</dbReference>
<accession>A0A1H3FR79</accession>
<dbReference type="PANTHER" id="PTHR42930">
    <property type="entry name" value="PHOSPHATE-SPECIFIC TRANSPORT SYSTEM ACCESSORY PROTEIN PHOU"/>
    <property type="match status" value="1"/>
</dbReference>
<keyword evidence="5 7" id="KW-0963">Cytoplasm</keyword>
<dbReference type="InterPro" id="IPR026022">
    <property type="entry name" value="PhoU_dom"/>
</dbReference>
<gene>
    <name evidence="9" type="ORF">SAMN03080603_01206</name>
</gene>
<feature type="domain" description="PhoU" evidence="8">
    <location>
        <begin position="21"/>
        <end position="108"/>
    </location>
</feature>
<dbReference type="Pfam" id="PF01895">
    <property type="entry name" value="PhoU"/>
    <property type="match status" value="2"/>
</dbReference>
<keyword evidence="10" id="KW-1185">Reference proteome</keyword>